<protein>
    <submittedName>
        <fullName evidence="1">Uncharacterized protein</fullName>
    </submittedName>
</protein>
<organism evidence="1">
    <name type="scientific">viral metagenome</name>
    <dbReference type="NCBI Taxonomy" id="1070528"/>
    <lineage>
        <taxon>unclassified sequences</taxon>
        <taxon>metagenomes</taxon>
        <taxon>organismal metagenomes</taxon>
    </lineage>
</organism>
<dbReference type="AlphaFoldDB" id="A0A6C0AEE6"/>
<sequence>MNYFSDEYDLFITNLRNKLKKLSVTEKKNFY</sequence>
<dbReference type="EMBL" id="MN740594">
    <property type="protein sequence ID" value="QHS78108.1"/>
    <property type="molecule type" value="Genomic_DNA"/>
</dbReference>
<name>A0A6C0AEE6_9ZZZZ</name>
<proteinExistence type="predicted"/>
<reference evidence="1" key="1">
    <citation type="journal article" date="2020" name="Nature">
        <title>Giant virus diversity and host interactions through global metagenomics.</title>
        <authorList>
            <person name="Schulz F."/>
            <person name="Roux S."/>
            <person name="Paez-Espino D."/>
            <person name="Jungbluth S."/>
            <person name="Walsh D.A."/>
            <person name="Denef V.J."/>
            <person name="McMahon K.D."/>
            <person name="Konstantinidis K.T."/>
            <person name="Eloe-Fadrosh E.A."/>
            <person name="Kyrpides N.C."/>
            <person name="Woyke T."/>
        </authorList>
    </citation>
    <scope>NUCLEOTIDE SEQUENCE</scope>
    <source>
        <strain evidence="1">GVMAG-S-1021933-23</strain>
    </source>
</reference>
<accession>A0A6C0AEE6</accession>
<evidence type="ECO:0000313" key="1">
    <source>
        <dbReference type="EMBL" id="QHS78108.1"/>
    </source>
</evidence>